<name>A0ABP6YUB3_9ACTN</name>
<evidence type="ECO:0000313" key="2">
    <source>
        <dbReference type="Proteomes" id="UP001500707"/>
    </source>
</evidence>
<keyword evidence="2" id="KW-1185">Reference proteome</keyword>
<reference evidence="2" key="1">
    <citation type="journal article" date="2019" name="Int. J. Syst. Evol. Microbiol.">
        <title>The Global Catalogue of Microorganisms (GCM) 10K type strain sequencing project: providing services to taxonomists for standard genome sequencing and annotation.</title>
        <authorList>
            <consortium name="The Broad Institute Genomics Platform"/>
            <consortium name="The Broad Institute Genome Sequencing Center for Infectious Disease"/>
            <person name="Wu L."/>
            <person name="Ma J."/>
        </authorList>
    </citation>
    <scope>NUCLEOTIDE SEQUENCE [LARGE SCALE GENOMIC DNA]</scope>
    <source>
        <strain evidence="2">JCM 17656</strain>
    </source>
</reference>
<proteinExistence type="predicted"/>
<evidence type="ECO:0000313" key="1">
    <source>
        <dbReference type="EMBL" id="GAA3587956.1"/>
    </source>
</evidence>
<gene>
    <name evidence="1" type="ORF">GCM10022295_81870</name>
</gene>
<dbReference type="EMBL" id="BAABCE010000023">
    <property type="protein sequence ID" value="GAA3587956.1"/>
    <property type="molecule type" value="Genomic_DNA"/>
</dbReference>
<accession>A0ABP6YUB3</accession>
<comment type="caution">
    <text evidence="1">The sequence shown here is derived from an EMBL/GenBank/DDBJ whole genome shotgun (WGS) entry which is preliminary data.</text>
</comment>
<sequence length="92" mass="10417">MFPEPVPMDRMGVLLAAYQYKLGSCFRCPRKSTQVTRIGEITSGDGETALCACRECVQELLTRYERSMEQMDTRPRVVQLARIKASRGIEAD</sequence>
<organism evidence="1 2">
    <name type="scientific">Streptomyces osmaniensis</name>
    <dbReference type="NCBI Taxonomy" id="593134"/>
    <lineage>
        <taxon>Bacteria</taxon>
        <taxon>Bacillati</taxon>
        <taxon>Actinomycetota</taxon>
        <taxon>Actinomycetes</taxon>
        <taxon>Kitasatosporales</taxon>
        <taxon>Streptomycetaceae</taxon>
        <taxon>Streptomyces</taxon>
    </lineage>
</organism>
<protein>
    <submittedName>
        <fullName evidence="1">Uncharacterized protein</fullName>
    </submittedName>
</protein>
<dbReference type="Proteomes" id="UP001500707">
    <property type="component" value="Unassembled WGS sequence"/>
</dbReference>